<dbReference type="GO" id="GO:0004518">
    <property type="term" value="F:nuclease activity"/>
    <property type="evidence" value="ECO:0007669"/>
    <property type="project" value="UniProtKB-KW"/>
</dbReference>
<evidence type="ECO:0000259" key="8">
    <source>
        <dbReference type="Pfam" id="PF01850"/>
    </source>
</evidence>
<dbReference type="SUPFAM" id="SSF88723">
    <property type="entry name" value="PIN domain-like"/>
    <property type="match status" value="1"/>
</dbReference>
<evidence type="ECO:0000256" key="7">
    <source>
        <dbReference type="ARBA" id="ARBA00038093"/>
    </source>
</evidence>
<dbReference type="CDD" id="cd18741">
    <property type="entry name" value="PIN_VapC4-5_FitB-like"/>
    <property type="match status" value="1"/>
</dbReference>
<evidence type="ECO:0000313" key="9">
    <source>
        <dbReference type="EMBL" id="OGG03630.1"/>
    </source>
</evidence>
<sequence>MILLDTTIIVDFLRGDSKVGAFLNNLQDTPTISLITEAEIYQGAKNTADLKKWENFISKLKVLPVTLEISLLAINLLKRYYLSHGLHILDALIAATAFVHHHTLVTSNTKHFQMIKDLDLKPWPLH</sequence>
<dbReference type="InterPro" id="IPR050556">
    <property type="entry name" value="Type_II_TA_system_RNase"/>
</dbReference>
<keyword evidence="4" id="KW-0479">Metal-binding</keyword>
<dbReference type="EMBL" id="MFJA01000021">
    <property type="protein sequence ID" value="OGG03630.1"/>
    <property type="molecule type" value="Genomic_DNA"/>
</dbReference>
<dbReference type="InterPro" id="IPR002716">
    <property type="entry name" value="PIN_dom"/>
</dbReference>
<dbReference type="Gene3D" id="3.40.50.1010">
    <property type="entry name" value="5'-nuclease"/>
    <property type="match status" value="1"/>
</dbReference>
<dbReference type="PANTHER" id="PTHR33653:SF1">
    <property type="entry name" value="RIBONUCLEASE VAPC2"/>
    <property type="match status" value="1"/>
</dbReference>
<evidence type="ECO:0000256" key="6">
    <source>
        <dbReference type="ARBA" id="ARBA00022842"/>
    </source>
</evidence>
<protein>
    <recommendedName>
        <fullName evidence="8">PIN domain-containing protein</fullName>
    </recommendedName>
</protein>
<comment type="similarity">
    <text evidence="7">Belongs to the PINc/VapC protein family.</text>
</comment>
<dbReference type="STRING" id="1798371.A2W14_03860"/>
<keyword evidence="2" id="KW-1277">Toxin-antitoxin system</keyword>
<dbReference type="PANTHER" id="PTHR33653">
    <property type="entry name" value="RIBONUCLEASE VAPC2"/>
    <property type="match status" value="1"/>
</dbReference>
<dbReference type="GO" id="GO:0046872">
    <property type="term" value="F:metal ion binding"/>
    <property type="evidence" value="ECO:0007669"/>
    <property type="project" value="UniProtKB-KW"/>
</dbReference>
<keyword evidence="3" id="KW-0540">Nuclease</keyword>
<proteinExistence type="inferred from homology"/>
<evidence type="ECO:0000313" key="10">
    <source>
        <dbReference type="Proteomes" id="UP000176665"/>
    </source>
</evidence>
<dbReference type="AlphaFoldDB" id="A0A1F5YTU2"/>
<gene>
    <name evidence="9" type="ORF">A2W14_03860</name>
</gene>
<comment type="cofactor">
    <cofactor evidence="1">
        <name>Mg(2+)</name>
        <dbReference type="ChEBI" id="CHEBI:18420"/>
    </cofactor>
</comment>
<evidence type="ECO:0000256" key="2">
    <source>
        <dbReference type="ARBA" id="ARBA00022649"/>
    </source>
</evidence>
<evidence type="ECO:0000256" key="5">
    <source>
        <dbReference type="ARBA" id="ARBA00022801"/>
    </source>
</evidence>
<evidence type="ECO:0000256" key="3">
    <source>
        <dbReference type="ARBA" id="ARBA00022722"/>
    </source>
</evidence>
<reference evidence="9 10" key="1">
    <citation type="journal article" date="2016" name="Nat. Commun.">
        <title>Thousands of microbial genomes shed light on interconnected biogeochemical processes in an aquifer system.</title>
        <authorList>
            <person name="Anantharaman K."/>
            <person name="Brown C.T."/>
            <person name="Hug L.A."/>
            <person name="Sharon I."/>
            <person name="Castelle C.J."/>
            <person name="Probst A.J."/>
            <person name="Thomas B.C."/>
            <person name="Singh A."/>
            <person name="Wilkins M.J."/>
            <person name="Karaoz U."/>
            <person name="Brodie E.L."/>
            <person name="Williams K.H."/>
            <person name="Hubbard S.S."/>
            <person name="Banfield J.F."/>
        </authorList>
    </citation>
    <scope>NUCLEOTIDE SEQUENCE [LARGE SCALE GENOMIC DNA]</scope>
</reference>
<keyword evidence="6" id="KW-0460">Magnesium</keyword>
<dbReference type="GO" id="GO:0016787">
    <property type="term" value="F:hydrolase activity"/>
    <property type="evidence" value="ECO:0007669"/>
    <property type="project" value="UniProtKB-KW"/>
</dbReference>
<dbReference type="Pfam" id="PF01850">
    <property type="entry name" value="PIN"/>
    <property type="match status" value="1"/>
</dbReference>
<organism evidence="9 10">
    <name type="scientific">Candidatus Gottesmanbacteria bacterium RBG_16_37_8</name>
    <dbReference type="NCBI Taxonomy" id="1798371"/>
    <lineage>
        <taxon>Bacteria</taxon>
        <taxon>Candidatus Gottesmaniibacteriota</taxon>
    </lineage>
</organism>
<comment type="caution">
    <text evidence="9">The sequence shown here is derived from an EMBL/GenBank/DDBJ whole genome shotgun (WGS) entry which is preliminary data.</text>
</comment>
<dbReference type="Proteomes" id="UP000176665">
    <property type="component" value="Unassembled WGS sequence"/>
</dbReference>
<dbReference type="InterPro" id="IPR029060">
    <property type="entry name" value="PIN-like_dom_sf"/>
</dbReference>
<keyword evidence="5" id="KW-0378">Hydrolase</keyword>
<evidence type="ECO:0000256" key="4">
    <source>
        <dbReference type="ARBA" id="ARBA00022723"/>
    </source>
</evidence>
<evidence type="ECO:0000256" key="1">
    <source>
        <dbReference type="ARBA" id="ARBA00001946"/>
    </source>
</evidence>
<feature type="domain" description="PIN" evidence="8">
    <location>
        <begin position="2"/>
        <end position="111"/>
    </location>
</feature>
<name>A0A1F5YTU2_9BACT</name>
<accession>A0A1F5YTU2</accession>